<evidence type="ECO:0000313" key="3">
    <source>
        <dbReference type="Proteomes" id="UP000324222"/>
    </source>
</evidence>
<dbReference type="Proteomes" id="UP000324222">
    <property type="component" value="Unassembled WGS sequence"/>
</dbReference>
<evidence type="ECO:0000313" key="2">
    <source>
        <dbReference type="EMBL" id="MPC37279.1"/>
    </source>
</evidence>
<organism evidence="2 3">
    <name type="scientific">Portunus trituberculatus</name>
    <name type="common">Swimming crab</name>
    <name type="synonym">Neptunus trituberculatus</name>
    <dbReference type="NCBI Taxonomy" id="210409"/>
    <lineage>
        <taxon>Eukaryota</taxon>
        <taxon>Metazoa</taxon>
        <taxon>Ecdysozoa</taxon>
        <taxon>Arthropoda</taxon>
        <taxon>Crustacea</taxon>
        <taxon>Multicrustacea</taxon>
        <taxon>Malacostraca</taxon>
        <taxon>Eumalacostraca</taxon>
        <taxon>Eucarida</taxon>
        <taxon>Decapoda</taxon>
        <taxon>Pleocyemata</taxon>
        <taxon>Brachyura</taxon>
        <taxon>Eubrachyura</taxon>
        <taxon>Portunoidea</taxon>
        <taxon>Portunidae</taxon>
        <taxon>Portuninae</taxon>
        <taxon>Portunus</taxon>
    </lineage>
</organism>
<feature type="region of interest" description="Disordered" evidence="1">
    <location>
        <begin position="1"/>
        <end position="26"/>
    </location>
</feature>
<reference evidence="2 3" key="1">
    <citation type="submission" date="2019-05" db="EMBL/GenBank/DDBJ databases">
        <title>Another draft genome of Portunus trituberculatus and its Hox gene families provides insights of decapod evolution.</title>
        <authorList>
            <person name="Jeong J.-H."/>
            <person name="Song I."/>
            <person name="Kim S."/>
            <person name="Choi T."/>
            <person name="Kim D."/>
            <person name="Ryu S."/>
            <person name="Kim W."/>
        </authorList>
    </citation>
    <scope>NUCLEOTIDE SEQUENCE [LARGE SCALE GENOMIC DNA]</scope>
    <source>
        <tissue evidence="2">Muscle</tissue>
    </source>
</reference>
<proteinExistence type="predicted"/>
<dbReference type="AlphaFoldDB" id="A0A5B7EW75"/>
<evidence type="ECO:0000256" key="1">
    <source>
        <dbReference type="SAM" id="MobiDB-lite"/>
    </source>
</evidence>
<name>A0A5B7EW75_PORTR</name>
<sequence length="78" mass="8543">MFARGSARRLAQSDRQPSTTRTSIRAHCTEHPGAVSCLQGTLGPAKRWRGRRPEPSAGLIVNSMLGLFLPRAKKECLV</sequence>
<accession>A0A5B7EW75</accession>
<feature type="compositionally biased region" description="Polar residues" evidence="1">
    <location>
        <begin position="13"/>
        <end position="23"/>
    </location>
</feature>
<dbReference type="EMBL" id="VSRR010003735">
    <property type="protein sequence ID" value="MPC37279.1"/>
    <property type="molecule type" value="Genomic_DNA"/>
</dbReference>
<keyword evidence="3" id="KW-1185">Reference proteome</keyword>
<protein>
    <submittedName>
        <fullName evidence="2">Uncharacterized protein</fullName>
    </submittedName>
</protein>
<comment type="caution">
    <text evidence="2">The sequence shown here is derived from an EMBL/GenBank/DDBJ whole genome shotgun (WGS) entry which is preliminary data.</text>
</comment>
<gene>
    <name evidence="2" type="ORF">E2C01_030753</name>
</gene>